<keyword evidence="1" id="KW-0472">Membrane</keyword>
<dbReference type="InterPro" id="IPR029787">
    <property type="entry name" value="Nucleotide_cyclase"/>
</dbReference>
<evidence type="ECO:0000313" key="6">
    <source>
        <dbReference type="Proteomes" id="UP001589844"/>
    </source>
</evidence>
<protein>
    <submittedName>
        <fullName evidence="5">PAS domain-containing protein</fullName>
    </submittedName>
</protein>
<evidence type="ECO:0000259" key="4">
    <source>
        <dbReference type="PROSITE" id="PS50887"/>
    </source>
</evidence>
<dbReference type="SUPFAM" id="SSF55073">
    <property type="entry name" value="Nucleotide cyclase"/>
    <property type="match status" value="1"/>
</dbReference>
<dbReference type="EMBL" id="JBHLXJ010000002">
    <property type="protein sequence ID" value="MFC0348646.1"/>
    <property type="molecule type" value="Genomic_DNA"/>
</dbReference>
<sequence>MIDADTLGKKFIAKNQLFPILIIVMLGVLGISIHTLSGQPQYPFAMPNFLTGFVIGVILCFGSQYIFSVIVGTTLVFALTSLVQPFNQILTIDLFGVCAIVITLYVFRKHLTPFASISSVQDLIRSTGFIFVPLSLITPLLFQLFSDSSNSSFTQSLQHFFSYWLSQLNACLLIIPLIMEWRIAQAPLLKSRSIAITLTLSAIVLLLGQIVFFEWFSITIVKPYWLIYFTVSFVLITQSARIILLIPMLITLQIMVSAILKIGFFADDLAQTFFLNANIFIFGYTMAVLCALYFLINNQILWRKLKDTITVLRLKGTALDAISQGVVITDCDKKITYVNQGFRELTLYKDEQLIGNNCNLLQGDDSSATTIHQIHLGLEARKKVHVEILNYKKNGEKFWNEVSISPVFTDGILTQFIGVQQDITWRKQAEDDARMAKMVFEYNRNAITITDSATKIIAVNPMFTVITGYSAEEAIGNTPHILSAGLHDDIFYKEMWRNLNQFGFWEGEVFNKRMNGEIYPQHLVITRVLDSRDQVTNYIGMFRDITQDKQLEEKISDLQENDQLTGIRNLPNLIKLATAYLDACDPQEYRSSKKIATLFLIDIDFFQNINDTLGHHVGDVALIKIAQLLQEISAPDYFLARQGGDEFVFSWQRLMSMKRNNLPNIYFDN</sequence>
<dbReference type="SUPFAM" id="SSF55785">
    <property type="entry name" value="PYP-like sensor domain (PAS domain)"/>
    <property type="match status" value="2"/>
</dbReference>
<accession>A0ABV6IA00</accession>
<feature type="transmembrane region" description="Helical" evidence="1">
    <location>
        <begin position="218"/>
        <end position="236"/>
    </location>
</feature>
<feature type="domain" description="PAC" evidence="3">
    <location>
        <begin position="505"/>
        <end position="557"/>
    </location>
</feature>
<keyword evidence="6" id="KW-1185">Reference proteome</keyword>
<feature type="transmembrane region" description="Helical" evidence="1">
    <location>
        <begin position="17"/>
        <end position="37"/>
    </location>
</feature>
<dbReference type="Gene3D" id="3.30.450.20">
    <property type="entry name" value="PAS domain"/>
    <property type="match status" value="2"/>
</dbReference>
<dbReference type="CDD" id="cd01949">
    <property type="entry name" value="GGDEF"/>
    <property type="match status" value="1"/>
</dbReference>
<dbReference type="RefSeq" id="WP_390209779.1">
    <property type="nucleotide sequence ID" value="NZ_JBHLXJ010000002.1"/>
</dbReference>
<dbReference type="PANTHER" id="PTHR44757:SF2">
    <property type="entry name" value="BIOFILM ARCHITECTURE MAINTENANCE PROTEIN MBAA"/>
    <property type="match status" value="1"/>
</dbReference>
<dbReference type="SMART" id="SM00086">
    <property type="entry name" value="PAC"/>
    <property type="match status" value="2"/>
</dbReference>
<feature type="domain" description="PAS" evidence="2">
    <location>
        <begin position="318"/>
        <end position="365"/>
    </location>
</feature>
<evidence type="ECO:0000259" key="3">
    <source>
        <dbReference type="PROSITE" id="PS50113"/>
    </source>
</evidence>
<dbReference type="InterPro" id="IPR000160">
    <property type="entry name" value="GGDEF_dom"/>
</dbReference>
<gene>
    <name evidence="5" type="ORF">ACFFJH_02415</name>
</gene>
<dbReference type="CDD" id="cd00130">
    <property type="entry name" value="PAS"/>
    <property type="match status" value="2"/>
</dbReference>
<feature type="domain" description="PAC" evidence="3">
    <location>
        <begin position="382"/>
        <end position="435"/>
    </location>
</feature>
<dbReference type="InterPro" id="IPR035965">
    <property type="entry name" value="PAS-like_dom_sf"/>
</dbReference>
<comment type="caution">
    <text evidence="5">The sequence shown here is derived from an EMBL/GenBank/DDBJ whole genome shotgun (WGS) entry which is preliminary data.</text>
</comment>
<dbReference type="Pfam" id="PF13426">
    <property type="entry name" value="PAS_9"/>
    <property type="match status" value="2"/>
</dbReference>
<dbReference type="Proteomes" id="UP001589844">
    <property type="component" value="Unassembled WGS sequence"/>
</dbReference>
<evidence type="ECO:0000256" key="1">
    <source>
        <dbReference type="SAM" id="Phobius"/>
    </source>
</evidence>
<feature type="transmembrane region" description="Helical" evidence="1">
    <location>
        <begin position="128"/>
        <end position="146"/>
    </location>
</feature>
<dbReference type="InterPro" id="IPR052155">
    <property type="entry name" value="Biofilm_reg_signaling"/>
</dbReference>
<feature type="domain" description="GGDEF" evidence="4">
    <location>
        <begin position="594"/>
        <end position="669"/>
    </location>
</feature>
<evidence type="ECO:0000259" key="2">
    <source>
        <dbReference type="PROSITE" id="PS50112"/>
    </source>
</evidence>
<name>A0ABV6IA00_9BURK</name>
<dbReference type="PANTHER" id="PTHR44757">
    <property type="entry name" value="DIGUANYLATE CYCLASE DGCP"/>
    <property type="match status" value="1"/>
</dbReference>
<dbReference type="NCBIfam" id="TIGR00229">
    <property type="entry name" value="sensory_box"/>
    <property type="match status" value="2"/>
</dbReference>
<feature type="transmembrane region" description="Helical" evidence="1">
    <location>
        <begin position="89"/>
        <end position="107"/>
    </location>
</feature>
<dbReference type="InterPro" id="IPR001610">
    <property type="entry name" value="PAC"/>
</dbReference>
<organism evidence="5 6">
    <name type="scientific">Undibacterium danionis</name>
    <dbReference type="NCBI Taxonomy" id="1812100"/>
    <lineage>
        <taxon>Bacteria</taxon>
        <taxon>Pseudomonadati</taxon>
        <taxon>Pseudomonadota</taxon>
        <taxon>Betaproteobacteria</taxon>
        <taxon>Burkholderiales</taxon>
        <taxon>Oxalobacteraceae</taxon>
        <taxon>Undibacterium</taxon>
    </lineage>
</organism>
<feature type="transmembrane region" description="Helical" evidence="1">
    <location>
        <begin position="193"/>
        <end position="212"/>
    </location>
</feature>
<reference evidence="5 6" key="1">
    <citation type="submission" date="2024-09" db="EMBL/GenBank/DDBJ databases">
        <authorList>
            <person name="Sun Q."/>
            <person name="Mori K."/>
        </authorList>
    </citation>
    <scope>NUCLEOTIDE SEQUENCE [LARGE SCALE GENOMIC DNA]</scope>
    <source>
        <strain evidence="5 6">CCM 8677</strain>
    </source>
</reference>
<keyword evidence="1" id="KW-1133">Transmembrane helix</keyword>
<dbReference type="PROSITE" id="PS50112">
    <property type="entry name" value="PAS"/>
    <property type="match status" value="2"/>
</dbReference>
<dbReference type="PROSITE" id="PS50887">
    <property type="entry name" value="GGDEF"/>
    <property type="match status" value="1"/>
</dbReference>
<evidence type="ECO:0000313" key="5">
    <source>
        <dbReference type="EMBL" id="MFC0348646.1"/>
    </source>
</evidence>
<dbReference type="PROSITE" id="PS50113">
    <property type="entry name" value="PAC"/>
    <property type="match status" value="2"/>
</dbReference>
<dbReference type="InterPro" id="IPR000014">
    <property type="entry name" value="PAS"/>
</dbReference>
<feature type="transmembrane region" description="Helical" evidence="1">
    <location>
        <begin position="161"/>
        <end position="181"/>
    </location>
</feature>
<dbReference type="InterPro" id="IPR000700">
    <property type="entry name" value="PAS-assoc_C"/>
</dbReference>
<feature type="transmembrane region" description="Helical" evidence="1">
    <location>
        <begin position="243"/>
        <end position="266"/>
    </location>
</feature>
<dbReference type="Gene3D" id="3.30.70.270">
    <property type="match status" value="1"/>
</dbReference>
<keyword evidence="1" id="KW-0812">Transmembrane</keyword>
<dbReference type="SMART" id="SM00267">
    <property type="entry name" value="GGDEF"/>
    <property type="match status" value="1"/>
</dbReference>
<dbReference type="NCBIfam" id="TIGR00254">
    <property type="entry name" value="GGDEF"/>
    <property type="match status" value="1"/>
</dbReference>
<dbReference type="SMART" id="SM00091">
    <property type="entry name" value="PAS"/>
    <property type="match status" value="2"/>
</dbReference>
<feature type="transmembrane region" description="Helical" evidence="1">
    <location>
        <begin position="272"/>
        <end position="296"/>
    </location>
</feature>
<proteinExistence type="predicted"/>
<feature type="domain" description="PAS" evidence="2">
    <location>
        <begin position="432"/>
        <end position="478"/>
    </location>
</feature>
<dbReference type="InterPro" id="IPR043128">
    <property type="entry name" value="Rev_trsase/Diguanyl_cyclase"/>
</dbReference>
<feature type="transmembrane region" description="Helical" evidence="1">
    <location>
        <begin position="49"/>
        <end position="77"/>
    </location>
</feature>
<dbReference type="Pfam" id="PF00990">
    <property type="entry name" value="GGDEF"/>
    <property type="match status" value="1"/>
</dbReference>